<organism evidence="3 4">
    <name type="scientific">Sulfobacillus thermotolerans</name>
    <dbReference type="NCBI Taxonomy" id="338644"/>
    <lineage>
        <taxon>Bacteria</taxon>
        <taxon>Bacillati</taxon>
        <taxon>Bacillota</taxon>
        <taxon>Clostridia</taxon>
        <taxon>Eubacteriales</taxon>
        <taxon>Clostridiales Family XVII. Incertae Sedis</taxon>
        <taxon>Sulfobacillus</taxon>
    </lineage>
</organism>
<gene>
    <name evidence="3" type="ORF">BXT84_15315</name>
</gene>
<feature type="domain" description="GGDEF" evidence="2">
    <location>
        <begin position="96"/>
        <end position="217"/>
    </location>
</feature>
<dbReference type="Gene3D" id="3.30.70.270">
    <property type="match status" value="1"/>
</dbReference>
<feature type="region of interest" description="Disordered" evidence="1">
    <location>
        <begin position="203"/>
        <end position="229"/>
    </location>
</feature>
<dbReference type="EMBL" id="CP019454">
    <property type="protein sequence ID" value="AUW95155.1"/>
    <property type="molecule type" value="Genomic_DNA"/>
</dbReference>
<dbReference type="Pfam" id="PF00990">
    <property type="entry name" value="GGDEF"/>
    <property type="match status" value="1"/>
</dbReference>
<proteinExistence type="predicted"/>
<dbReference type="InterPro" id="IPR043128">
    <property type="entry name" value="Rev_trsase/Diguanyl_cyclase"/>
</dbReference>
<keyword evidence="4" id="KW-1185">Reference proteome</keyword>
<dbReference type="PANTHER" id="PTHR45138">
    <property type="entry name" value="REGULATORY COMPONENTS OF SENSORY TRANSDUCTION SYSTEM"/>
    <property type="match status" value="1"/>
</dbReference>
<evidence type="ECO:0000313" key="4">
    <source>
        <dbReference type="Proteomes" id="UP000325292"/>
    </source>
</evidence>
<dbReference type="PROSITE" id="PS50887">
    <property type="entry name" value="GGDEF"/>
    <property type="match status" value="1"/>
</dbReference>
<dbReference type="PANTHER" id="PTHR45138:SF9">
    <property type="entry name" value="DIGUANYLATE CYCLASE DGCM-RELATED"/>
    <property type="match status" value="1"/>
</dbReference>
<protein>
    <recommendedName>
        <fullName evidence="2">GGDEF domain-containing protein</fullName>
    </recommendedName>
</protein>
<dbReference type="InterPro" id="IPR050469">
    <property type="entry name" value="Diguanylate_Cyclase"/>
</dbReference>
<dbReference type="Proteomes" id="UP000325292">
    <property type="component" value="Chromosome"/>
</dbReference>
<dbReference type="CDD" id="cd01949">
    <property type="entry name" value="GGDEF"/>
    <property type="match status" value="1"/>
</dbReference>
<sequence>MPNHSNTDSYYDQALKLMAQGASIDDMITTLNTSRGEIYHTVRVIFTDMLRRYGAIAAATSSVPEIAEWDALTGALTRRTGEIALLQMLQKTQEDQPFSIIFLDLDNLKQMNDAYGHKAGDHLLCQLVHVVLSNIRRSDQLIRWAGDEFILILPHTPKAIACETLKRLRRADPTLQFSAGVAQWEPGDSLSSLIDRADRAMYQDKRQRKTQTSSSSKQIRHFVREHRAIKPPLKVRSLSDS</sequence>
<evidence type="ECO:0000256" key="1">
    <source>
        <dbReference type="SAM" id="MobiDB-lite"/>
    </source>
</evidence>
<dbReference type="NCBIfam" id="TIGR00254">
    <property type="entry name" value="GGDEF"/>
    <property type="match status" value="1"/>
</dbReference>
<name>A0ABM6RUW6_9FIRM</name>
<evidence type="ECO:0000313" key="3">
    <source>
        <dbReference type="EMBL" id="AUW95155.1"/>
    </source>
</evidence>
<dbReference type="InterPro" id="IPR029787">
    <property type="entry name" value="Nucleotide_cyclase"/>
</dbReference>
<dbReference type="SMART" id="SM00267">
    <property type="entry name" value="GGDEF"/>
    <property type="match status" value="1"/>
</dbReference>
<accession>A0ABM6RUW6</accession>
<reference evidence="3 4" key="1">
    <citation type="journal article" date="2019" name="Sci. Rep.">
        <title>Sulfobacillus thermotolerans: new insights into resistance and metabolic capacities of acidophilic chemolithotrophs.</title>
        <authorList>
            <person name="Panyushkina A.E."/>
            <person name="Babenko V.V."/>
            <person name="Nikitina A.S."/>
            <person name="Selezneva O.V."/>
            <person name="Tsaplina I.A."/>
            <person name="Letarova M.A."/>
            <person name="Kostryukova E.S."/>
            <person name="Letarov A.V."/>
        </authorList>
    </citation>
    <scope>NUCLEOTIDE SEQUENCE [LARGE SCALE GENOMIC DNA]</scope>
    <source>
        <strain evidence="3 4">Kr1</strain>
    </source>
</reference>
<evidence type="ECO:0000259" key="2">
    <source>
        <dbReference type="PROSITE" id="PS50887"/>
    </source>
</evidence>
<feature type="compositionally biased region" description="Basic residues" evidence="1">
    <location>
        <begin position="218"/>
        <end position="229"/>
    </location>
</feature>
<dbReference type="InterPro" id="IPR000160">
    <property type="entry name" value="GGDEF_dom"/>
</dbReference>
<dbReference type="SUPFAM" id="SSF55073">
    <property type="entry name" value="Nucleotide cyclase"/>
    <property type="match status" value="1"/>
</dbReference>